<evidence type="ECO:0000313" key="4">
    <source>
        <dbReference type="Proteomes" id="UP000315522"/>
    </source>
</evidence>
<accession>A0A559M7V7</accession>
<dbReference type="GO" id="GO:0016491">
    <property type="term" value="F:oxidoreductase activity"/>
    <property type="evidence" value="ECO:0007669"/>
    <property type="project" value="UniProtKB-KW"/>
</dbReference>
<keyword evidence="1" id="KW-0560">Oxidoreductase</keyword>
<sequence length="378" mass="42932">MLAMLIRSKESEIDKRVIGRVEEIAKKRGVSMTTIATAWCLSKDKVNPIIGLSSKERIDQAVESVHFAKSGKLTKEDIEYLEEGLGPCSVPRLGNFHHFESDKLQPQQQIYSFQIQYNTDDANYYTIGTTNMSDTVDTVKAEQNQRLMQLLGAELESNPDADLSTIFGRFQLENRPKSKKPPPKKMDYCEMLVAYAKDAEIIYPLSDSAERLLSGTRDYTEYTALQYLALHMPDVPAPKPLGLVTFSGCRIMFMTYFPSMTLEQAWPKLNHENKLSIQQQLETIFSRLRSMKKPAGLPLGGVNGEGVKDWHMDRREGLRKDSIKTVEAFEDMLFTVDEWPPTKAWTKFLRSFLPAPKTTVCVFTHGDFRAAQRDGRPG</sequence>
<comment type="caution">
    <text evidence="3">The sequence shown here is derived from an EMBL/GenBank/DDBJ whole genome shotgun (WGS) entry which is preliminary data.</text>
</comment>
<feature type="domain" description="NADP-dependent oxidoreductase" evidence="2">
    <location>
        <begin position="17"/>
        <end position="83"/>
    </location>
</feature>
<proteinExistence type="predicted"/>
<dbReference type="Gene3D" id="3.20.20.100">
    <property type="entry name" value="NADP-dependent oxidoreductase domain"/>
    <property type="match status" value="1"/>
</dbReference>
<dbReference type="InterPro" id="IPR023210">
    <property type="entry name" value="NADP_OxRdtase_dom"/>
</dbReference>
<name>A0A559M7V7_9HELO</name>
<protein>
    <submittedName>
        <fullName evidence="3">Versiconal hemiacetal acetate reductase</fullName>
    </submittedName>
</protein>
<dbReference type="PANTHER" id="PTHR21310">
    <property type="entry name" value="AMINOGLYCOSIDE PHOSPHOTRANSFERASE-RELATED-RELATED"/>
    <property type="match status" value="1"/>
</dbReference>
<reference evidence="3 4" key="1">
    <citation type="submission" date="2018-05" db="EMBL/GenBank/DDBJ databases">
        <title>Genome sequencing and assembly of the regulated plant pathogen Lachnellula willkommii and related sister species for the development of diagnostic species identification markers.</title>
        <authorList>
            <person name="Giroux E."/>
            <person name="Bilodeau G."/>
        </authorList>
    </citation>
    <scope>NUCLEOTIDE SEQUENCE [LARGE SCALE GENOMIC DNA]</scope>
    <source>
        <strain evidence="3 4">CBS 172.35</strain>
    </source>
</reference>
<dbReference type="InterPro" id="IPR051678">
    <property type="entry name" value="AGP_Transferase"/>
</dbReference>
<evidence type="ECO:0000259" key="2">
    <source>
        <dbReference type="Pfam" id="PF00248"/>
    </source>
</evidence>
<evidence type="ECO:0000256" key="1">
    <source>
        <dbReference type="ARBA" id="ARBA00023002"/>
    </source>
</evidence>
<dbReference type="EMBL" id="QGML01001438">
    <property type="protein sequence ID" value="TVY89043.1"/>
    <property type="molecule type" value="Genomic_DNA"/>
</dbReference>
<dbReference type="Proteomes" id="UP000315522">
    <property type="component" value="Unassembled WGS sequence"/>
</dbReference>
<dbReference type="InterPro" id="IPR011009">
    <property type="entry name" value="Kinase-like_dom_sf"/>
</dbReference>
<keyword evidence="4" id="KW-1185">Reference proteome</keyword>
<dbReference type="Pfam" id="PF00248">
    <property type="entry name" value="Aldo_ket_red"/>
    <property type="match status" value="1"/>
</dbReference>
<organism evidence="3 4">
    <name type="scientific">Lachnellula willkommii</name>
    <dbReference type="NCBI Taxonomy" id="215461"/>
    <lineage>
        <taxon>Eukaryota</taxon>
        <taxon>Fungi</taxon>
        <taxon>Dikarya</taxon>
        <taxon>Ascomycota</taxon>
        <taxon>Pezizomycotina</taxon>
        <taxon>Leotiomycetes</taxon>
        <taxon>Helotiales</taxon>
        <taxon>Lachnaceae</taxon>
        <taxon>Lachnellula</taxon>
    </lineage>
</organism>
<dbReference type="SUPFAM" id="SSF56112">
    <property type="entry name" value="Protein kinase-like (PK-like)"/>
    <property type="match status" value="1"/>
</dbReference>
<dbReference type="SUPFAM" id="SSF51430">
    <property type="entry name" value="NAD(P)-linked oxidoreductase"/>
    <property type="match status" value="1"/>
</dbReference>
<dbReference type="InterPro" id="IPR036812">
    <property type="entry name" value="NAD(P)_OxRdtase_dom_sf"/>
</dbReference>
<evidence type="ECO:0000313" key="3">
    <source>
        <dbReference type="EMBL" id="TVY89043.1"/>
    </source>
</evidence>
<gene>
    <name evidence="3" type="primary">vrdA_1</name>
    <name evidence="3" type="ORF">LAWI1_G006477</name>
</gene>
<dbReference type="AlphaFoldDB" id="A0A559M7V7"/>